<feature type="transmembrane region" description="Helical" evidence="1">
    <location>
        <begin position="65"/>
        <end position="86"/>
    </location>
</feature>
<gene>
    <name evidence="2" type="ORF">J3E07_001199</name>
</gene>
<dbReference type="InterPro" id="IPR010539">
    <property type="entry name" value="BaxI_1-like"/>
</dbReference>
<feature type="transmembrane region" description="Helical" evidence="1">
    <location>
        <begin position="153"/>
        <end position="178"/>
    </location>
</feature>
<keyword evidence="1" id="KW-1133">Transmembrane helix</keyword>
<name>A0A8J7UTK2_METVO</name>
<sequence length="252" mass="27556">MKSSNPVFGAHAMERYRQLAGSTSSMPITEQMTINGSINKIFILTIFLIGSAVISWTLYASQPGFAGLLGMGGIIVGFILALIISFKNTTAPILSPIYAICEGLAMGFISAVFETMYPGIAFQASFGTFGVLLTMIFVYKFRIIKVTEKFKTGLLIATGGIALLYLLTFILSFFGIYAPFIYEGGIIGIGFSLLVIGVASLNLLLDFDFIEKGAEYGLPKHMEWYGAFGILVTVVWVYLEILRLLAKLRQNE</sequence>
<dbReference type="Pfam" id="PF12811">
    <property type="entry name" value="BaxI_1"/>
    <property type="match status" value="1"/>
</dbReference>
<reference evidence="2" key="1">
    <citation type="submission" date="2021-03" db="EMBL/GenBank/DDBJ databases">
        <title>Genomic Encyclopedia of Type Strains, Phase IV (KMG-V): Genome sequencing to study the core and pangenomes of soil and plant-associated prokaryotes.</title>
        <authorList>
            <person name="Whitman W."/>
        </authorList>
    </citation>
    <scope>NUCLEOTIDE SEQUENCE</scope>
    <source>
        <strain evidence="2">C4</strain>
    </source>
</reference>
<accession>A0A8J7UTK2</accession>
<evidence type="ECO:0000256" key="1">
    <source>
        <dbReference type="SAM" id="Phobius"/>
    </source>
</evidence>
<feature type="transmembrane region" description="Helical" evidence="1">
    <location>
        <begin position="93"/>
        <end position="113"/>
    </location>
</feature>
<proteinExistence type="predicted"/>
<feature type="transmembrane region" description="Helical" evidence="1">
    <location>
        <begin position="119"/>
        <end position="141"/>
    </location>
</feature>
<evidence type="ECO:0000313" key="2">
    <source>
        <dbReference type="EMBL" id="MBP2201774.1"/>
    </source>
</evidence>
<organism evidence="2 3">
    <name type="scientific">Methanococcus voltae</name>
    <dbReference type="NCBI Taxonomy" id="2188"/>
    <lineage>
        <taxon>Archaea</taxon>
        <taxon>Methanobacteriati</taxon>
        <taxon>Methanobacteriota</taxon>
        <taxon>Methanomada group</taxon>
        <taxon>Methanococci</taxon>
        <taxon>Methanococcales</taxon>
        <taxon>Methanococcaceae</taxon>
        <taxon>Methanococcus</taxon>
    </lineage>
</organism>
<keyword evidence="1" id="KW-0812">Transmembrane</keyword>
<feature type="transmembrane region" description="Helical" evidence="1">
    <location>
        <begin position="184"/>
        <end position="205"/>
    </location>
</feature>
<protein>
    <submittedName>
        <fullName evidence="2">Putative YccA/Bax inhibitor family protein</fullName>
    </submittedName>
</protein>
<dbReference type="Proteomes" id="UP000740329">
    <property type="component" value="Unassembled WGS sequence"/>
</dbReference>
<dbReference type="PIRSF" id="PIRSF009160">
    <property type="entry name" value="UCP009160"/>
    <property type="match status" value="1"/>
</dbReference>
<dbReference type="RefSeq" id="WP_209591272.1">
    <property type="nucleotide sequence ID" value="NZ_JAGGMV010000003.1"/>
</dbReference>
<keyword evidence="1" id="KW-0472">Membrane</keyword>
<dbReference type="PANTHER" id="PTHR41282">
    <property type="entry name" value="CONSERVED TRANSMEMBRANE PROTEIN-RELATED"/>
    <property type="match status" value="1"/>
</dbReference>
<comment type="caution">
    <text evidence="2">The sequence shown here is derived from an EMBL/GenBank/DDBJ whole genome shotgun (WGS) entry which is preliminary data.</text>
</comment>
<feature type="transmembrane region" description="Helical" evidence="1">
    <location>
        <begin position="225"/>
        <end position="246"/>
    </location>
</feature>
<feature type="transmembrane region" description="Helical" evidence="1">
    <location>
        <begin position="41"/>
        <end position="59"/>
    </location>
</feature>
<dbReference type="AlphaFoldDB" id="A0A8J7UTK2"/>
<dbReference type="PANTHER" id="PTHR41282:SF1">
    <property type="entry name" value="CONSERVED TRANSMEMBRANE PROTEIN-RELATED"/>
    <property type="match status" value="1"/>
</dbReference>
<dbReference type="EMBL" id="JAGGMV010000003">
    <property type="protein sequence ID" value="MBP2201774.1"/>
    <property type="molecule type" value="Genomic_DNA"/>
</dbReference>
<evidence type="ECO:0000313" key="3">
    <source>
        <dbReference type="Proteomes" id="UP000740329"/>
    </source>
</evidence>